<feature type="transmembrane region" description="Helical" evidence="24">
    <location>
        <begin position="92"/>
        <end position="109"/>
    </location>
</feature>
<keyword evidence="14" id="KW-0443">Lipid metabolism</keyword>
<evidence type="ECO:0000256" key="3">
    <source>
        <dbReference type="ARBA" id="ARBA00005119"/>
    </source>
</evidence>
<keyword evidence="16" id="KW-0594">Phospholipid biosynthesis</keyword>
<comment type="similarity">
    <text evidence="5">Belongs to the CDS family.</text>
</comment>
<comment type="subcellular location">
    <subcellularLocation>
        <location evidence="2">Cell membrane</location>
        <topology evidence="2">Multi-pass membrane protein</topology>
    </subcellularLocation>
</comment>
<feature type="transmembrane region" description="Helical" evidence="24">
    <location>
        <begin position="148"/>
        <end position="169"/>
    </location>
</feature>
<evidence type="ECO:0000256" key="14">
    <source>
        <dbReference type="ARBA" id="ARBA00023098"/>
    </source>
</evidence>
<dbReference type="GO" id="GO:0004605">
    <property type="term" value="F:phosphatidate cytidylyltransferase activity"/>
    <property type="evidence" value="ECO:0007669"/>
    <property type="project" value="UniProtKB-EC"/>
</dbReference>
<organism evidence="25 26">
    <name type="scientific">Brevibacillus laterosporus LMG 15441</name>
    <dbReference type="NCBI Taxonomy" id="1042163"/>
    <lineage>
        <taxon>Bacteria</taxon>
        <taxon>Bacillati</taxon>
        <taxon>Bacillota</taxon>
        <taxon>Bacilli</taxon>
        <taxon>Bacillales</taxon>
        <taxon>Paenibacillaceae</taxon>
        <taxon>Brevibacillus</taxon>
    </lineage>
</organism>
<keyword evidence="17" id="KW-1208">Phospholipid metabolism</keyword>
<name>A0A075R6V9_BRELA</name>
<evidence type="ECO:0000256" key="7">
    <source>
        <dbReference type="ARBA" id="ARBA00019373"/>
    </source>
</evidence>
<dbReference type="GO" id="GO:0005886">
    <property type="term" value="C:plasma membrane"/>
    <property type="evidence" value="ECO:0007669"/>
    <property type="project" value="UniProtKB-SubCell"/>
</dbReference>
<evidence type="ECO:0000256" key="8">
    <source>
        <dbReference type="ARBA" id="ARBA00022475"/>
    </source>
</evidence>
<keyword evidence="11 24" id="KW-0812">Transmembrane</keyword>
<comment type="pathway">
    <text evidence="4">Lipid metabolism.</text>
</comment>
<keyword evidence="12 25" id="KW-0548">Nucleotidyltransferase</keyword>
<keyword evidence="15 24" id="KW-0472">Membrane</keyword>
<feature type="transmembrane region" description="Helical" evidence="24">
    <location>
        <begin position="219"/>
        <end position="239"/>
    </location>
</feature>
<dbReference type="HOGENOM" id="CLU_037294_2_2_9"/>
<keyword evidence="8" id="KW-1003">Cell membrane</keyword>
<evidence type="ECO:0000256" key="10">
    <source>
        <dbReference type="ARBA" id="ARBA00022679"/>
    </source>
</evidence>
<evidence type="ECO:0000256" key="11">
    <source>
        <dbReference type="ARBA" id="ARBA00022692"/>
    </source>
</evidence>
<dbReference type="EC" id="2.7.7.41" evidence="6"/>
<evidence type="ECO:0000256" key="18">
    <source>
        <dbReference type="ARBA" id="ARBA00029893"/>
    </source>
</evidence>
<evidence type="ECO:0000313" key="26">
    <source>
        <dbReference type="Proteomes" id="UP000005850"/>
    </source>
</evidence>
<evidence type="ECO:0000256" key="12">
    <source>
        <dbReference type="ARBA" id="ARBA00022695"/>
    </source>
</evidence>
<keyword evidence="13 24" id="KW-1133">Transmembrane helix</keyword>
<dbReference type="STRING" id="1042163.BRLA_c032670"/>
<proteinExistence type="inferred from homology"/>
<comment type="pathway">
    <text evidence="3">Phospholipid metabolism; CDP-diacylglycerol biosynthesis; CDP-diacylglycerol from sn-glycerol 3-phosphate: step 3/3.</text>
</comment>
<evidence type="ECO:0000256" key="5">
    <source>
        <dbReference type="ARBA" id="ARBA00010185"/>
    </source>
</evidence>
<evidence type="ECO:0000256" key="16">
    <source>
        <dbReference type="ARBA" id="ARBA00023209"/>
    </source>
</evidence>
<evidence type="ECO:0000256" key="2">
    <source>
        <dbReference type="ARBA" id="ARBA00004651"/>
    </source>
</evidence>
<keyword evidence="9" id="KW-0444">Lipid biosynthesis</keyword>
<dbReference type="eggNOG" id="COG4589">
    <property type="taxonomic scope" value="Bacteria"/>
</dbReference>
<sequence length="282" mass="30547">MKERIITGILGGVGFLTLVYLGGIWYSSLVLLMAFIGLFEFLRMANIKPFSFPGILGYVILISAWQPDLAALLFPVLGFLKVNGIGTITVEWGQILLLPLFLLLFYTVLSKNRFHIEHAALVLLGALYIGYGFHYVAVARGGIGLTGFWLTIIILLSVWSTDSGAYFAGKAFGKRKLWPDISPNKTVEGALGGFLASLVIVGAIDAFLIFLQVPGALPWGQALAIAAITGIVGPLGDLVESAYKRHFAVKDSGHILPGHGGILDRFDSMLIVFPILYLFGLF</sequence>
<keyword evidence="10 25" id="KW-0808">Transferase</keyword>
<evidence type="ECO:0000256" key="19">
    <source>
        <dbReference type="ARBA" id="ARBA00031825"/>
    </source>
</evidence>
<accession>A0A075R6V9</accession>
<dbReference type="RefSeq" id="WP_003336948.1">
    <property type="nucleotide sequence ID" value="NZ_CP007806.1"/>
</dbReference>
<evidence type="ECO:0000256" key="6">
    <source>
        <dbReference type="ARBA" id="ARBA00012487"/>
    </source>
</evidence>
<feature type="transmembrane region" description="Helical" evidence="24">
    <location>
        <begin position="190"/>
        <end position="213"/>
    </location>
</feature>
<feature type="transmembrane region" description="Helical" evidence="24">
    <location>
        <begin position="24"/>
        <end position="43"/>
    </location>
</feature>
<reference evidence="25 26" key="1">
    <citation type="journal article" date="2011" name="J. Bacteriol.">
        <title>Genome sequence of Brevibacillus laterosporus LMG 15441, a pathogen of invertebrates.</title>
        <authorList>
            <person name="Djukic M."/>
            <person name="Poehlein A."/>
            <person name="Thurmer A."/>
            <person name="Daniel R."/>
        </authorList>
    </citation>
    <scope>NUCLEOTIDE SEQUENCE [LARGE SCALE GENOMIC DNA]</scope>
    <source>
        <strain evidence="25 26">LMG 15441</strain>
    </source>
</reference>
<gene>
    <name evidence="25" type="ORF">BRLA_c032670</name>
</gene>
<evidence type="ECO:0000256" key="20">
    <source>
        <dbReference type="ARBA" id="ARBA00032253"/>
    </source>
</evidence>
<evidence type="ECO:0000256" key="17">
    <source>
        <dbReference type="ARBA" id="ARBA00023264"/>
    </source>
</evidence>
<protein>
    <recommendedName>
        <fullName evidence="7">Phosphatidate cytidylyltransferase</fullName>
        <ecNumber evidence="6">2.7.7.41</ecNumber>
    </recommendedName>
    <alternativeName>
        <fullName evidence="20">CDP-DAG synthase</fullName>
    </alternativeName>
    <alternativeName>
        <fullName evidence="22">CDP-DG synthase</fullName>
    </alternativeName>
    <alternativeName>
        <fullName evidence="18">CDP-diacylglycerol synthase</fullName>
    </alternativeName>
    <alternativeName>
        <fullName evidence="21">CDP-diglyceride pyrophosphorylase</fullName>
    </alternativeName>
    <alternativeName>
        <fullName evidence="23">CDP-diglyceride synthase</fullName>
    </alternativeName>
    <alternativeName>
        <fullName evidence="19">CTP:phosphatidate cytidylyltransferase</fullName>
    </alternativeName>
</protein>
<evidence type="ECO:0000256" key="21">
    <source>
        <dbReference type="ARBA" id="ARBA00032396"/>
    </source>
</evidence>
<evidence type="ECO:0000256" key="4">
    <source>
        <dbReference type="ARBA" id="ARBA00005189"/>
    </source>
</evidence>
<dbReference type="Pfam" id="PF01148">
    <property type="entry name" value="CTP_transf_1"/>
    <property type="match status" value="1"/>
</dbReference>
<dbReference type="AlphaFoldDB" id="A0A075R6V9"/>
<evidence type="ECO:0000256" key="24">
    <source>
        <dbReference type="SAM" id="Phobius"/>
    </source>
</evidence>
<dbReference type="PANTHER" id="PTHR46382:SF1">
    <property type="entry name" value="PHOSPHATIDATE CYTIDYLYLTRANSFERASE"/>
    <property type="match status" value="1"/>
</dbReference>
<dbReference type="EMBL" id="CP007806">
    <property type="protein sequence ID" value="AIG27579.1"/>
    <property type="molecule type" value="Genomic_DNA"/>
</dbReference>
<evidence type="ECO:0000256" key="22">
    <source>
        <dbReference type="ARBA" id="ARBA00032743"/>
    </source>
</evidence>
<comment type="catalytic activity">
    <reaction evidence="1">
        <text>a 1,2-diacyl-sn-glycero-3-phosphate + CTP + H(+) = a CDP-1,2-diacyl-sn-glycerol + diphosphate</text>
        <dbReference type="Rhea" id="RHEA:16229"/>
        <dbReference type="ChEBI" id="CHEBI:15378"/>
        <dbReference type="ChEBI" id="CHEBI:33019"/>
        <dbReference type="ChEBI" id="CHEBI:37563"/>
        <dbReference type="ChEBI" id="CHEBI:58332"/>
        <dbReference type="ChEBI" id="CHEBI:58608"/>
        <dbReference type="EC" id="2.7.7.41"/>
    </reaction>
</comment>
<dbReference type="KEGG" id="blr:BRLA_c032670"/>
<dbReference type="PANTHER" id="PTHR46382">
    <property type="entry name" value="PHOSPHATIDATE CYTIDYLYLTRANSFERASE"/>
    <property type="match status" value="1"/>
</dbReference>
<keyword evidence="26" id="KW-1185">Reference proteome</keyword>
<dbReference type="Proteomes" id="UP000005850">
    <property type="component" value="Chromosome"/>
</dbReference>
<dbReference type="GO" id="GO:0016024">
    <property type="term" value="P:CDP-diacylglycerol biosynthetic process"/>
    <property type="evidence" value="ECO:0007669"/>
    <property type="project" value="TreeGrafter"/>
</dbReference>
<evidence type="ECO:0000256" key="15">
    <source>
        <dbReference type="ARBA" id="ARBA00023136"/>
    </source>
</evidence>
<evidence type="ECO:0000256" key="23">
    <source>
        <dbReference type="ARBA" id="ARBA00033406"/>
    </source>
</evidence>
<evidence type="ECO:0000256" key="9">
    <source>
        <dbReference type="ARBA" id="ARBA00022516"/>
    </source>
</evidence>
<evidence type="ECO:0000256" key="13">
    <source>
        <dbReference type="ARBA" id="ARBA00022989"/>
    </source>
</evidence>
<feature type="transmembrane region" description="Helical" evidence="24">
    <location>
        <begin position="55"/>
        <end position="80"/>
    </location>
</feature>
<feature type="transmembrane region" description="Helical" evidence="24">
    <location>
        <begin position="116"/>
        <end position="136"/>
    </location>
</feature>
<evidence type="ECO:0000256" key="1">
    <source>
        <dbReference type="ARBA" id="ARBA00001698"/>
    </source>
</evidence>
<evidence type="ECO:0000313" key="25">
    <source>
        <dbReference type="EMBL" id="AIG27579.1"/>
    </source>
</evidence>